<organism evidence="1 2">
    <name type="scientific">Actinacidiphila acidipaludis</name>
    <dbReference type="NCBI Taxonomy" id="2873382"/>
    <lineage>
        <taxon>Bacteria</taxon>
        <taxon>Bacillati</taxon>
        <taxon>Actinomycetota</taxon>
        <taxon>Actinomycetes</taxon>
        <taxon>Kitasatosporales</taxon>
        <taxon>Streptomycetaceae</taxon>
        <taxon>Actinacidiphila</taxon>
    </lineage>
</organism>
<dbReference type="PROSITE" id="PS51257">
    <property type="entry name" value="PROKAR_LIPOPROTEIN"/>
    <property type="match status" value="1"/>
</dbReference>
<dbReference type="RefSeq" id="WP_222969742.1">
    <property type="nucleotide sequence ID" value="NZ_JAINZZ010000098.1"/>
</dbReference>
<keyword evidence="2" id="KW-1185">Reference proteome</keyword>
<accession>A0ABS7QM75</accession>
<name>A0ABS7QM75_9ACTN</name>
<comment type="caution">
    <text evidence="1">The sequence shown here is derived from an EMBL/GenBank/DDBJ whole genome shotgun (WGS) entry which is preliminary data.</text>
</comment>
<sequence>MSRGEQGVKRAATAALLALLATGCGDGNVSPSSVQQKAHTLSQQTLDALRPVIGSAGTSVALSEWEQCTTETPGQHRFDYRYVLTLHVPAAQSKAVMDAARAHFKEQGYVPDIPIPNSTRVGATEAHSSWWVGVGVSNGSASMFISVDSKCVFTTHDPPTIASP</sequence>
<reference evidence="1 2" key="1">
    <citation type="submission" date="2021-08" db="EMBL/GenBank/DDBJ databases">
        <title>WGS of actinomycetes from Thailand.</title>
        <authorList>
            <person name="Thawai C."/>
        </authorList>
    </citation>
    <scope>NUCLEOTIDE SEQUENCE [LARGE SCALE GENOMIC DNA]</scope>
    <source>
        <strain evidence="1 2">PLK6-54</strain>
    </source>
</reference>
<dbReference type="EMBL" id="JAINZZ010000098">
    <property type="protein sequence ID" value="MBY8882977.1"/>
    <property type="molecule type" value="Genomic_DNA"/>
</dbReference>
<evidence type="ECO:0000313" key="1">
    <source>
        <dbReference type="EMBL" id="MBY8882977.1"/>
    </source>
</evidence>
<dbReference type="Proteomes" id="UP000778578">
    <property type="component" value="Unassembled WGS sequence"/>
</dbReference>
<gene>
    <name evidence="1" type="ORF">K7862_35895</name>
</gene>
<protein>
    <recommendedName>
        <fullName evidence="3">Lipoprotein</fullName>
    </recommendedName>
</protein>
<evidence type="ECO:0008006" key="3">
    <source>
        <dbReference type="Google" id="ProtNLM"/>
    </source>
</evidence>
<proteinExistence type="predicted"/>
<evidence type="ECO:0000313" key="2">
    <source>
        <dbReference type="Proteomes" id="UP000778578"/>
    </source>
</evidence>